<dbReference type="PANTHER" id="PTHR45138:SF9">
    <property type="entry name" value="DIGUANYLATE CYCLASE DGCM-RELATED"/>
    <property type="match status" value="1"/>
</dbReference>
<dbReference type="InterPro" id="IPR000160">
    <property type="entry name" value="GGDEF_dom"/>
</dbReference>
<comment type="caution">
    <text evidence="4">The sequence shown here is derived from an EMBL/GenBank/DDBJ whole genome shotgun (WGS) entry which is preliminary data.</text>
</comment>
<keyword evidence="4" id="KW-0808">Transferase</keyword>
<dbReference type="CDD" id="cd01949">
    <property type="entry name" value="GGDEF"/>
    <property type="match status" value="1"/>
</dbReference>
<dbReference type="EMBL" id="JARRAF010000015">
    <property type="protein sequence ID" value="MDK2125108.1"/>
    <property type="molecule type" value="Genomic_DNA"/>
</dbReference>
<keyword evidence="5" id="KW-1185">Reference proteome</keyword>
<comment type="catalytic activity">
    <reaction evidence="2">
        <text>2 GTP = 3',3'-c-di-GMP + 2 diphosphate</text>
        <dbReference type="Rhea" id="RHEA:24898"/>
        <dbReference type="ChEBI" id="CHEBI:33019"/>
        <dbReference type="ChEBI" id="CHEBI:37565"/>
        <dbReference type="ChEBI" id="CHEBI:58805"/>
        <dbReference type="EC" id="2.7.7.65"/>
    </reaction>
</comment>
<evidence type="ECO:0000256" key="1">
    <source>
        <dbReference type="ARBA" id="ARBA00012528"/>
    </source>
</evidence>
<dbReference type="SUPFAM" id="SSF55073">
    <property type="entry name" value="Nucleotide cyclase"/>
    <property type="match status" value="1"/>
</dbReference>
<dbReference type="Gene3D" id="3.30.70.270">
    <property type="match status" value="1"/>
</dbReference>
<gene>
    <name evidence="4" type="ORF">PZA18_13720</name>
</gene>
<proteinExistence type="predicted"/>
<dbReference type="RefSeq" id="WP_284101420.1">
    <property type="nucleotide sequence ID" value="NZ_JARRAF010000015.1"/>
</dbReference>
<dbReference type="InterPro" id="IPR043128">
    <property type="entry name" value="Rev_trsase/Diguanyl_cyclase"/>
</dbReference>
<dbReference type="EC" id="2.7.7.65" evidence="1"/>
<name>A0ABT7E1A4_9NEIS</name>
<dbReference type="NCBIfam" id="TIGR00254">
    <property type="entry name" value="GGDEF"/>
    <property type="match status" value="1"/>
</dbReference>
<reference evidence="4" key="1">
    <citation type="submission" date="2023-03" db="EMBL/GenBank/DDBJ databases">
        <title>Chitinimonas shenzhenensis gen. nov., sp. nov., a novel member of family Burkholderiaceae isolated from activated sludge collected in Shen Zhen, China.</title>
        <authorList>
            <person name="Wang X."/>
        </authorList>
    </citation>
    <scope>NUCLEOTIDE SEQUENCE</scope>
    <source>
        <strain evidence="4">DQS-5</strain>
    </source>
</reference>
<dbReference type="Pfam" id="PF00990">
    <property type="entry name" value="GGDEF"/>
    <property type="match status" value="1"/>
</dbReference>
<evidence type="ECO:0000313" key="5">
    <source>
        <dbReference type="Proteomes" id="UP001172778"/>
    </source>
</evidence>
<organism evidence="4 5">
    <name type="scientific">Parachitinimonas caeni</name>
    <dbReference type="NCBI Taxonomy" id="3031301"/>
    <lineage>
        <taxon>Bacteria</taxon>
        <taxon>Pseudomonadati</taxon>
        <taxon>Pseudomonadota</taxon>
        <taxon>Betaproteobacteria</taxon>
        <taxon>Neisseriales</taxon>
        <taxon>Chitinibacteraceae</taxon>
        <taxon>Parachitinimonas</taxon>
    </lineage>
</organism>
<dbReference type="GO" id="GO:0052621">
    <property type="term" value="F:diguanylate cyclase activity"/>
    <property type="evidence" value="ECO:0007669"/>
    <property type="project" value="UniProtKB-EC"/>
</dbReference>
<dbReference type="InterPro" id="IPR029787">
    <property type="entry name" value="Nucleotide_cyclase"/>
</dbReference>
<dbReference type="CDD" id="cd12914">
    <property type="entry name" value="PDC1_DGC_like"/>
    <property type="match status" value="1"/>
</dbReference>
<dbReference type="PROSITE" id="PS50887">
    <property type="entry name" value="GGDEF"/>
    <property type="match status" value="1"/>
</dbReference>
<accession>A0ABT7E1A4</accession>
<protein>
    <recommendedName>
        <fullName evidence="1">diguanylate cyclase</fullName>
        <ecNumber evidence="1">2.7.7.65</ecNumber>
    </recommendedName>
</protein>
<feature type="domain" description="GGDEF" evidence="3">
    <location>
        <begin position="436"/>
        <end position="568"/>
    </location>
</feature>
<sequence length="582" mass="63172">MSIAFALLGLLISSGLGMALIQAVEEEMREEVGNDLAVTAVQIRDALDRTVYDRFVDLRAMTTLRQINEPGRSPADGRKLLEKMQIHYPDLAWIGYADMDGVVRFATSQVMEGVNVGIRPWFTNGLRDSYVGDVHEAALLTKLLGMPNSPDQSVRFIDIAMPVRDEAGVIRGVLGAHLFWKSLSDITSSSAEIVRARWVPVELFILDKGGRALLTPPGASSAIPQTLAVLQKSPGVAAQVLGWPDNFEYLTSVTLTKGLHEFKGLDWQIVVRQRADQAFASITLLQSRITMLGLACIATAGLIGYRCGSWLAKPLLKLVGPVQLTGIALKSRSEIEPNCAEVAWLLDYCDRQSRMLSESRQLQAALEVDRHSQLAAVNQALESANRSLCGALQQRQELMDQIAILTSTDNLTGLLNRRAFYERGAQELRSLARQTGYLALLVFNVDGFKRINERFGNEAGDRALQRLAACAQTSLGSGALLARLNGDEFAVLLRDTDASVAQATAHHLLQAVASLGVETDQGPISMSACVGVVISNGRQSLEVLLSQADGALGRAKQRGINQVECQAALEEAESEPSSIRLS</sequence>
<dbReference type="SMART" id="SM00267">
    <property type="entry name" value="GGDEF"/>
    <property type="match status" value="1"/>
</dbReference>
<dbReference type="Proteomes" id="UP001172778">
    <property type="component" value="Unassembled WGS sequence"/>
</dbReference>
<evidence type="ECO:0000256" key="2">
    <source>
        <dbReference type="ARBA" id="ARBA00034247"/>
    </source>
</evidence>
<keyword evidence="4" id="KW-0548">Nucleotidyltransferase</keyword>
<dbReference type="PANTHER" id="PTHR45138">
    <property type="entry name" value="REGULATORY COMPONENTS OF SENSORY TRANSDUCTION SYSTEM"/>
    <property type="match status" value="1"/>
</dbReference>
<dbReference type="Gene3D" id="3.30.450.20">
    <property type="entry name" value="PAS domain"/>
    <property type="match status" value="1"/>
</dbReference>
<dbReference type="InterPro" id="IPR050469">
    <property type="entry name" value="Diguanylate_Cyclase"/>
</dbReference>
<evidence type="ECO:0000259" key="3">
    <source>
        <dbReference type="PROSITE" id="PS50887"/>
    </source>
</evidence>
<evidence type="ECO:0000313" key="4">
    <source>
        <dbReference type="EMBL" id="MDK2125108.1"/>
    </source>
</evidence>